<dbReference type="InterPro" id="IPR022791">
    <property type="entry name" value="L-PG_synthase/AglD"/>
</dbReference>
<protein>
    <recommendedName>
        <fullName evidence="4 14">Phosphatidylglycerol lysyltransferase</fullName>
        <ecNumber evidence="3 14">2.3.2.3</ecNumber>
    </recommendedName>
    <alternativeName>
        <fullName evidence="12 14">Lysylphosphatidylglycerol synthase</fullName>
    </alternativeName>
</protein>
<dbReference type="NCBIfam" id="TIGR00374">
    <property type="entry name" value="flippase-like domain"/>
    <property type="match status" value="1"/>
</dbReference>
<evidence type="ECO:0000256" key="12">
    <source>
        <dbReference type="ARBA" id="ARBA00031899"/>
    </source>
</evidence>
<feature type="domain" description="Phosphatidylglycerol lysyltransferase C-terminal" evidence="15">
    <location>
        <begin position="521"/>
        <end position="812"/>
    </location>
</feature>
<keyword evidence="10 14" id="KW-0472">Membrane</keyword>
<dbReference type="Proteomes" id="UP000748991">
    <property type="component" value="Unassembled WGS sequence"/>
</dbReference>
<dbReference type="EC" id="2.3.2.3" evidence="3 14"/>
<dbReference type="SUPFAM" id="SSF55729">
    <property type="entry name" value="Acyl-CoA N-acyltransferases (Nat)"/>
    <property type="match status" value="1"/>
</dbReference>
<evidence type="ECO:0000256" key="7">
    <source>
        <dbReference type="ARBA" id="ARBA00022692"/>
    </source>
</evidence>
<comment type="similarity">
    <text evidence="2 14">Belongs to the LPG synthase family.</text>
</comment>
<evidence type="ECO:0000313" key="17">
    <source>
        <dbReference type="Proteomes" id="UP000748991"/>
    </source>
</evidence>
<feature type="transmembrane region" description="Helical" evidence="14">
    <location>
        <begin position="7"/>
        <end position="27"/>
    </location>
</feature>
<dbReference type="RefSeq" id="WP_278638240.1">
    <property type="nucleotide sequence ID" value="NZ_JAGZZP010000015.1"/>
</dbReference>
<feature type="transmembrane region" description="Helical" evidence="14">
    <location>
        <begin position="478"/>
        <end position="499"/>
    </location>
</feature>
<feature type="transmembrane region" description="Helical" evidence="14">
    <location>
        <begin position="385"/>
        <end position="417"/>
    </location>
</feature>
<dbReference type="InterPro" id="IPR051211">
    <property type="entry name" value="PG_lysyltransferase"/>
</dbReference>
<evidence type="ECO:0000256" key="14">
    <source>
        <dbReference type="RuleBase" id="RU363042"/>
    </source>
</evidence>
<evidence type="ECO:0000256" key="4">
    <source>
        <dbReference type="ARBA" id="ARBA00021546"/>
    </source>
</evidence>
<dbReference type="EMBL" id="JAGZZP010000015">
    <property type="protein sequence ID" value="MBS6535597.1"/>
    <property type="molecule type" value="Genomic_DNA"/>
</dbReference>
<dbReference type="GO" id="GO:0055091">
    <property type="term" value="P:phospholipid homeostasis"/>
    <property type="evidence" value="ECO:0007669"/>
    <property type="project" value="TreeGrafter"/>
</dbReference>
<evidence type="ECO:0000313" key="16">
    <source>
        <dbReference type="EMBL" id="MBS6535597.1"/>
    </source>
</evidence>
<reference evidence="16" key="1">
    <citation type="submission" date="2021-02" db="EMBL/GenBank/DDBJ databases">
        <title>Infant gut strain persistence is associated with maternal origin, phylogeny, and functional potential including surface adhesion and iron acquisition.</title>
        <authorList>
            <person name="Lou Y.C."/>
        </authorList>
    </citation>
    <scope>NUCLEOTIDE SEQUENCE</scope>
    <source>
        <strain evidence="16">L3_060_052G1_dasL3_060_052G1_concoct_1</strain>
    </source>
</reference>
<organism evidence="16 17">
    <name type="scientific">Peptoniphilus harei</name>
    <dbReference type="NCBI Taxonomy" id="54005"/>
    <lineage>
        <taxon>Bacteria</taxon>
        <taxon>Bacillati</taxon>
        <taxon>Bacillota</taxon>
        <taxon>Tissierellia</taxon>
        <taxon>Tissierellales</taxon>
        <taxon>Peptoniphilaceae</taxon>
        <taxon>Peptoniphilus</taxon>
    </lineage>
</organism>
<feature type="transmembrane region" description="Helical" evidence="14">
    <location>
        <begin position="198"/>
        <end position="218"/>
    </location>
</feature>
<dbReference type="InterPro" id="IPR024320">
    <property type="entry name" value="LPG_synthase_C"/>
</dbReference>
<feature type="transmembrane region" description="Helical" evidence="14">
    <location>
        <begin position="157"/>
        <end position="177"/>
    </location>
</feature>
<feature type="transmembrane region" description="Helical" evidence="14">
    <location>
        <begin position="130"/>
        <end position="151"/>
    </location>
</feature>
<feature type="transmembrane region" description="Helical" evidence="14">
    <location>
        <begin position="48"/>
        <end position="70"/>
    </location>
</feature>
<keyword evidence="8 14" id="KW-1133">Transmembrane helix</keyword>
<evidence type="ECO:0000256" key="8">
    <source>
        <dbReference type="ARBA" id="ARBA00022989"/>
    </source>
</evidence>
<dbReference type="GO" id="GO:0050071">
    <property type="term" value="F:phosphatidylglycerol lysyltransferase activity"/>
    <property type="evidence" value="ECO:0007669"/>
    <property type="project" value="UniProtKB-EC"/>
</dbReference>
<dbReference type="PANTHER" id="PTHR34697:SF2">
    <property type="entry name" value="PHOSPHATIDYLGLYCEROL LYSYLTRANSFERASE"/>
    <property type="match status" value="1"/>
</dbReference>
<feature type="transmembrane region" description="Helical" evidence="14">
    <location>
        <begin position="90"/>
        <end position="109"/>
    </location>
</feature>
<name>A0A943SRM0_9FIRM</name>
<feature type="transmembrane region" description="Helical" evidence="14">
    <location>
        <begin position="356"/>
        <end position="373"/>
    </location>
</feature>
<keyword evidence="9 14" id="KW-0443">Lipid metabolism</keyword>
<dbReference type="GO" id="GO:0046677">
    <property type="term" value="P:response to antibiotic"/>
    <property type="evidence" value="ECO:0007669"/>
    <property type="project" value="UniProtKB-KW"/>
</dbReference>
<feature type="transmembrane region" description="Helical" evidence="14">
    <location>
        <begin position="314"/>
        <end position="336"/>
    </location>
</feature>
<dbReference type="InterPro" id="IPR016181">
    <property type="entry name" value="Acyl_CoA_acyltransferase"/>
</dbReference>
<dbReference type="Pfam" id="PF03706">
    <property type="entry name" value="LPG_synthase_TM"/>
    <property type="match status" value="1"/>
</dbReference>
<dbReference type="GO" id="GO:0005886">
    <property type="term" value="C:plasma membrane"/>
    <property type="evidence" value="ECO:0007669"/>
    <property type="project" value="UniProtKB-SubCell"/>
</dbReference>
<evidence type="ECO:0000256" key="3">
    <source>
        <dbReference type="ARBA" id="ARBA00012014"/>
    </source>
</evidence>
<evidence type="ECO:0000256" key="2">
    <source>
        <dbReference type="ARBA" id="ARBA00008627"/>
    </source>
</evidence>
<keyword evidence="11 14" id="KW-0046">Antibiotic resistance</keyword>
<keyword evidence="7 14" id="KW-0812">Transmembrane</keyword>
<proteinExistence type="inferred from homology"/>
<feature type="transmembrane region" description="Helical" evidence="14">
    <location>
        <begin position="277"/>
        <end position="293"/>
    </location>
</feature>
<evidence type="ECO:0000256" key="6">
    <source>
        <dbReference type="ARBA" id="ARBA00022679"/>
    </source>
</evidence>
<evidence type="ECO:0000256" key="5">
    <source>
        <dbReference type="ARBA" id="ARBA00022475"/>
    </source>
</evidence>
<evidence type="ECO:0000256" key="11">
    <source>
        <dbReference type="ARBA" id="ARBA00023251"/>
    </source>
</evidence>
<evidence type="ECO:0000256" key="9">
    <source>
        <dbReference type="ARBA" id="ARBA00023098"/>
    </source>
</evidence>
<evidence type="ECO:0000256" key="13">
    <source>
        <dbReference type="ARBA" id="ARBA00047540"/>
    </source>
</evidence>
<evidence type="ECO:0000259" key="15">
    <source>
        <dbReference type="Pfam" id="PF09924"/>
    </source>
</evidence>
<comment type="function">
    <text evidence="14">Catalyzes the transfer of a lysyl group from L-lysyl-tRNA(Lys) to membrane-bound phosphatidylglycerol (PG), which produces lysylphosphatidylglycerol (LPG), a major component of the bacterial membrane with a positive net charge. LPG synthesis contributes to bacterial virulence as it is involved in the resistance mechanism against cationic antimicrobial peptides (CAMP) produces by the host's immune system (defensins, cathelicidins) and by the competing microorganisms.</text>
</comment>
<feature type="transmembrane region" description="Helical" evidence="14">
    <location>
        <begin position="224"/>
        <end position="243"/>
    </location>
</feature>
<accession>A0A943SRM0</accession>
<dbReference type="GO" id="GO:0006629">
    <property type="term" value="P:lipid metabolic process"/>
    <property type="evidence" value="ECO:0007669"/>
    <property type="project" value="UniProtKB-KW"/>
</dbReference>
<comment type="subcellular location">
    <subcellularLocation>
        <location evidence="1 14">Cell membrane</location>
        <topology evidence="1 14">Multi-pass membrane protein</topology>
    </subcellularLocation>
</comment>
<dbReference type="AlphaFoldDB" id="A0A943SRM0"/>
<evidence type="ECO:0000256" key="1">
    <source>
        <dbReference type="ARBA" id="ARBA00004651"/>
    </source>
</evidence>
<dbReference type="PANTHER" id="PTHR34697">
    <property type="entry name" value="PHOSPHATIDYLGLYCEROL LYSYLTRANSFERASE"/>
    <property type="match status" value="1"/>
</dbReference>
<gene>
    <name evidence="14 16" type="primary">mprF</name>
    <name evidence="16" type="ORF">KH327_07180</name>
</gene>
<feature type="transmembrane region" description="Helical" evidence="14">
    <location>
        <begin position="437"/>
        <end position="457"/>
    </location>
</feature>
<keyword evidence="5" id="KW-1003">Cell membrane</keyword>
<dbReference type="Pfam" id="PF09924">
    <property type="entry name" value="LPG_synthase_C"/>
    <property type="match status" value="1"/>
</dbReference>
<evidence type="ECO:0000256" key="10">
    <source>
        <dbReference type="ARBA" id="ARBA00023136"/>
    </source>
</evidence>
<dbReference type="NCBIfam" id="NF033480">
    <property type="entry name" value="bifunc_MprF"/>
    <property type="match status" value="1"/>
</dbReference>
<sequence>MNNFKKILSWIRPIFLGGVILLVVLEFTKLRKEISPQEISAIFHELSLVKVFAMGALGFLAFSPMIFYDILLSDFLELDRKKSYIIKRSITVNSFNNLIGFGGVINLGLRIRYYGQGKEDKNLLKFLVKSLLFDIAGLSSLAFLSLVYILASGEEVLFHYSPWLFGAILYYPVLFFVSKFKNDGDFSISKKYARDVSLVSLVEWSCASFFFYIIGTFLGVRLSIFKVIGIFVIGCILGLASFIPGGLGSFELVVLGALKSFGIDTELILSWLLLYRLFYYILPFMVGAVFFVHDLGSIFDEKNDKIPSRIIKSLGLDIFSVMLYLGGAFMIFSSTIPDELSKFHWLRNFSSINANLLYQFPSITFGLAFIILGRAKRERVKRAGGLSLIILSLALVYSIFSGFGLIDIFYILILIYLGVKTKDVATREQFVYSPEALTLDILVLAFISLVTIYFMALNYRLTPLNYKDFLLIPFERSFFNFFFLFLILIFIMKVLMGYLKGERIKLGEELDKDKVMKILSDYDSGPEAPLALVGDKEIYYYEEEGQATCGMSIYTYWDRVIVMGSPFGKEEDYKKLLEKFVIDADLYGYKAIFYEVGEEETIKLHDFGFSFIKFGETAFIDLEEFSLEGRDHKSQRNVMSKFEKNAYSFEVVSGPFDKGFLDTLEEISNDWLGGRREKGFSLGYFDRDYLGLCDMAIVKDEYGKILAFANIMPNPGDTWATIDLMRYYREGTPNSIMEYLFLNLFLYFKEKGKKYFEIGMAPLSNVGINANSFVEEKIAYLVYKFGYKFYSFEGLRAYKEKFKPNWESIYLSYPKKSWLLYTMIAIFMVDIQAARDREVKNFNKDRI</sequence>
<keyword evidence="6 14" id="KW-0808">Transferase</keyword>
<comment type="caution">
    <text evidence="16">The sequence shown here is derived from an EMBL/GenBank/DDBJ whole genome shotgun (WGS) entry which is preliminary data.</text>
</comment>
<comment type="catalytic activity">
    <reaction evidence="13 14">
        <text>L-lysyl-tRNA(Lys) + a 1,2-diacyl-sn-glycero-3-phospho-(1'-sn-glycerol) = a 1,2-diacyl-sn-glycero-3-phospho-1'-(3'-O-L-lysyl)-sn-glycerol + tRNA(Lys)</text>
        <dbReference type="Rhea" id="RHEA:10668"/>
        <dbReference type="Rhea" id="RHEA-COMP:9696"/>
        <dbReference type="Rhea" id="RHEA-COMP:9697"/>
        <dbReference type="ChEBI" id="CHEBI:64716"/>
        <dbReference type="ChEBI" id="CHEBI:75792"/>
        <dbReference type="ChEBI" id="CHEBI:78442"/>
        <dbReference type="ChEBI" id="CHEBI:78529"/>
        <dbReference type="EC" id="2.3.2.3"/>
    </reaction>
</comment>